<comment type="caution">
    <text evidence="1">The sequence shown here is derived from an EMBL/GenBank/DDBJ whole genome shotgun (WGS) entry which is preliminary data.</text>
</comment>
<organism evidence="1 2">
    <name type="scientific">Lecanicillium saksenae</name>
    <dbReference type="NCBI Taxonomy" id="468837"/>
    <lineage>
        <taxon>Eukaryota</taxon>
        <taxon>Fungi</taxon>
        <taxon>Dikarya</taxon>
        <taxon>Ascomycota</taxon>
        <taxon>Pezizomycotina</taxon>
        <taxon>Sordariomycetes</taxon>
        <taxon>Hypocreomycetidae</taxon>
        <taxon>Hypocreales</taxon>
        <taxon>Cordycipitaceae</taxon>
        <taxon>Lecanicillium</taxon>
    </lineage>
</organism>
<evidence type="ECO:0000313" key="2">
    <source>
        <dbReference type="Proteomes" id="UP001148737"/>
    </source>
</evidence>
<protein>
    <submittedName>
        <fullName evidence="1">Uncharacterized protein</fullName>
    </submittedName>
</protein>
<gene>
    <name evidence="1" type="ORF">NLG97_g2827</name>
</gene>
<sequence>MEAPDIDKATLKPLIQHVFLLPKLPDKNYDKPFKTALPKLLEYALKSFESLSPENCKAQLRQCRHAISYFMEIRSKDTHRVDEEKLLKLLKKDVAPPIPLYLEHHNAALSPKADAVTSTAGRLRRTFPEISARIRKETATEPGFLQVLAESLAQMDTGEVQDARPTVLLNKKEIENKFDALLPNHIFEPFFGFLFTETADDNNNTVATTIVKQTRDFAQYVENENKVIRRSPIWLLLKVVLQQELMRKKSSEEEALKEKTPKQKTPKQKTSKPKTPKERTATDNTLYKQFMLYFFSLLLDIACSMEFDSHTLQCMARKIGYRTQKLRHALSNSWLIHVEKAVKTANGLIAKRWQEIVRSEQEKRAPAIPKFQSDEIKCYVQHKGLDEFLNKVRHRAPQGEVAVPDPKSDIINWPTDKLPNIKQLSKEKRDSHVFNLIKIEEWVEDNLAAFVTKYKDSESSCSNLKLFAVEYFKLASAIYKGTPEHLSVMYLVLLELWVACDKIAVSRNPLLDGYVPLGVDEINFELLMLRTRKEIQRLAEAEMYVHGRTEDRLNMIGSFGTPDCFSSRFAQSSQSHQTLKKAIEQDMKEMIQKKSEELEASKEKQRKHFEAHRTGECDPSQCRVGSSDILCERCNNLAVGSGLTISVCEELLPRNSDLANSYVFELQVPPDISAWRDLSLFLLMDVAGHINNEPQPVGHAYMQNHQPLQSYFQSHSLETKPRICLASKPPTNRRGPEPVTQKLKLSDICEPHLRKWKLFDSAELKYVKEIELGSSIEDSCGLTLDDSGSILRKILSASGADPDCPRSQNELISMRLEAENTSILKHNEELGSLCFGNNATWPKILRELCGTSIDWTASETFLIVTKVALQVSPMTDSGRYRQRHVRLRLKKFSSQLLVEILRLLPLYTASFSWRRALAVFCTIIHKILAAGPKDCHEEARKILNTIRNTCFKWLIEARVAGKDLTSDKFEIQFDLALICAYTFSVDSSALRDLLASDTFAEQYIFASSIIHESKGKIATQFQASLYATWQRLAVNASQILVTNFRQGQIVAVANALCYNFGRDMQLEPDEAHFGLISGSWVKTSTWALDQSFCKVIHLNLASGEILIDGKCPAYLSADYLEHADFIALFGEMNPAVTAIDDAIYQYQFRHTFKGFTIQVGIEKSGSKVEEGDSMPTLHVAAATENIIYVLVPGSILSKPTFTFPQEYLTGFFHWHDIAKDEYVIDLHSCAHPWDSKSVRWHLEQSADGWMLRQHGFGHIVMPTSALHYTRLLDIFEHFLAGEDLRVVVNQKMGLLEICLQTLGLSFYVECGSTEICSVEYEDMYVDHHYSFKALIGLDAKLVLRSRNDYTKRTLLLADGEESCLLTGGHTEIQITIDQHTSVQSYTINEDLGQLKGNNTWRSLAWLAYLSALTSHSAPDEFTGNTGQETALDILNSGAMVSFDHLESRDYALLEKISLLSPERQWKRKTGANLRTLKWSSQLTPELHHEGFWFSADRIFKRSESLHTLRRTISPERKTCSKAEAVFRKSLGVRLACFRTTAYAAYGHGTAYSADYYYSPPEPPDKMKKGAKSIEPKTQDKRKKGAKFIDYGKSEGFSRAYRAALGAKNQTRFKNNLPSPDAIMSHIASQDAMKSETPHYDANNFRYAAGWRNPKSCTLVQDFCAIHKAITTSPKKLNRYRLRLWLSTIASGMEESVSDDLIPILCALIGKGSKLSFEIPKTSSTNHSLGSKYSEEVLITRLDEVKSPFQEISIATESDNEKARKAFIKNQNECIARIAKQIALSGVQSLTGSSRYVDIQGARRLAEELITAWDINKVWHSYCKALLSMASSLTHSSANIPTIMHALPTQAAAHISGHFELKVLTEKCPQTFSGNNGWRTEYISQLEQCVQEVKYETQPALDSMPEALHALATKQHEKKYIDLLETSIQSLKYRQFIGSGVLQPSVIEKTTRLYKAAIEDRLRLRQQEAESELWRDISDNSVLHNVLLYSDVLPRVSLRFFLTCLSFSKRAKIDQDWCELLKQIADLCRDRQHMNRILRQLKNENRLLNELETLDRNSYDSNSFPDAVLLEIEQDLTLRRNQMEIAQIMRDPPERSNAVMQLNMGEGKSSVIIPILSASLAGGNMLARVFVGRHQFKQMMDTLSAAFGGLINRPIFCFPFNRDSNPTIKEIDNIKNAMNECKNSGGIVLLQPEHKLSQLLSTWLNEDTGQTKSHVNLLQYFHQNCRDIIDESDELLSPTYELLYTIGTPGPVDFAPDRWILIQSLLALLSHCVNPQNKLISGEGVIYEKDSDRPDAFPRIRFVTSTSIEEVLSTVAREFLAEGLTGFPVRRFSEEVKDAMLHFITTSAPDQETMRIIGKLGTTVRAGLALVRGCISGDILRVALQRKRWRVDYGCDFERAPATRLAVPFAAKDVPKPRAEFSNIDIVIIFTHLSYYRSGLREADVRELIEHMRSSDDGHGIYEQWFDNQSGMPRVLRSLKAVNLQDEQQFQEKVLPNIRHSSRAINHFLSRLVFPTELGAFSQHISASGWDLGAKSMNPTTGFSGTTDLCALLPLDMTHCDLPTQQHTNALVLNNILDTRNTVLSIDTALSQASMDGTDLVDHVINSGQVRVIIDVGAQIIKLNNQQVAERWLYMTKDESIKAVVFFNDSGVLSVLDRSNTMMPLKTSVFAKKLDVCAVFLDEAHTRGTDLRLPDEYKAAVTLGPGLTKDRLVQACMRMRNLGKGQTLIFYVSVEVEREIRNLLSISHDQPLTINVIVQWSISQTWRGLAHQVPYWAKQGIQHKRHREEMDKVFKLEPQSNSYEGAVKDAIEDETGEQLDGTFCSRNTTFITALRARLEAFGCKETASRGYDETCEREVAPEVEDEKQVSKPPKPKAAESFKNKDLEYFIKHGRIQHMHNGFEEAFESLNRTSLIDIPRMKGPSIKVFVTRDFAMALDTQDPTDSYQQHVTFVLHLKSRSLIGDDEQAVVIISTYDVEFYWRAITDSSVVNLHLYNAKVTPELACRRDHIYLKPSEKRSSYVYSTNSRIVLDIFAGQLYFASYEDYTQVSSFLGLAYFDETDDIKVEPDGFIPPSERHKIPEWHQGPNQFWDTFESSPVPFLKQFLTVVRNHGASIEHTHMGKILDGEHLGKKEFPNMKPRTREVMEAEKAAAAAAAAREAIEVAEAIEAVEAAKVAEAAEIAEIAEAAEIAEIAAAADAAEAADRSSTWGTRRRREEKRKRDILTVEEDEEPELRELRPNERPPKRVKTALTPAARAAMAREAASKQRAAAATTATPMAAYADCPNAGGSTPPGPPKTTATAPTSRSGAQGERLARPAKRAATHENRPAPESSRPAKAAKKTAGASASSTAGYSHWPKADSNKPAKPPKTKSKTSKSTCAEAKKLLKLWKANGNKPKDG</sequence>
<evidence type="ECO:0000313" key="1">
    <source>
        <dbReference type="EMBL" id="KAJ3496215.1"/>
    </source>
</evidence>
<keyword evidence="2" id="KW-1185">Reference proteome</keyword>
<proteinExistence type="predicted"/>
<dbReference type="EMBL" id="JANAKD010000210">
    <property type="protein sequence ID" value="KAJ3496215.1"/>
    <property type="molecule type" value="Genomic_DNA"/>
</dbReference>
<name>A0ACC1R010_9HYPO</name>
<reference evidence="1" key="1">
    <citation type="submission" date="2022-07" db="EMBL/GenBank/DDBJ databases">
        <title>Genome Sequence of Lecanicillium saksenae.</title>
        <authorList>
            <person name="Buettner E."/>
        </authorList>
    </citation>
    <scope>NUCLEOTIDE SEQUENCE</scope>
    <source>
        <strain evidence="1">VT-O1</strain>
    </source>
</reference>
<accession>A0ACC1R010</accession>
<dbReference type="Proteomes" id="UP001148737">
    <property type="component" value="Unassembled WGS sequence"/>
</dbReference>